<feature type="region of interest" description="Disordered" evidence="1">
    <location>
        <begin position="118"/>
        <end position="157"/>
    </location>
</feature>
<dbReference type="InterPro" id="IPR033614">
    <property type="entry name" value="RASSF1-6"/>
</dbReference>
<name>A0A974E015_XENLA</name>
<dbReference type="GO" id="GO:0007165">
    <property type="term" value="P:signal transduction"/>
    <property type="evidence" value="ECO:0007669"/>
    <property type="project" value="InterPro"/>
</dbReference>
<dbReference type="InterPro" id="IPR011524">
    <property type="entry name" value="SARAH_dom"/>
</dbReference>
<dbReference type="CDD" id="cd21895">
    <property type="entry name" value="SARAH_RASSF6"/>
    <property type="match status" value="1"/>
</dbReference>
<dbReference type="OMA" id="WIFVNER"/>
<dbReference type="InterPro" id="IPR029071">
    <property type="entry name" value="Ubiquitin-like_domsf"/>
</dbReference>
<evidence type="ECO:0008006" key="6">
    <source>
        <dbReference type="Google" id="ProtNLM"/>
    </source>
</evidence>
<organism evidence="4 5">
    <name type="scientific">Xenopus laevis</name>
    <name type="common">African clawed frog</name>
    <dbReference type="NCBI Taxonomy" id="8355"/>
    <lineage>
        <taxon>Eukaryota</taxon>
        <taxon>Metazoa</taxon>
        <taxon>Chordata</taxon>
        <taxon>Craniata</taxon>
        <taxon>Vertebrata</taxon>
        <taxon>Euteleostomi</taxon>
        <taxon>Amphibia</taxon>
        <taxon>Batrachia</taxon>
        <taxon>Anura</taxon>
        <taxon>Pipoidea</taxon>
        <taxon>Pipidae</taxon>
        <taxon>Xenopodinae</taxon>
        <taxon>Xenopus</taxon>
        <taxon>Xenopus</taxon>
    </lineage>
</organism>
<dbReference type="InterPro" id="IPR000159">
    <property type="entry name" value="RA_dom"/>
</dbReference>
<feature type="compositionally biased region" description="Polar residues" evidence="1">
    <location>
        <begin position="128"/>
        <end position="141"/>
    </location>
</feature>
<sequence length="344" mass="40002">MAKQTPVQSSMAIINETKYITRSQLESLLKRYNCYFKDQKNLHISYHQDEHGKIIISGLIEIFWGVQRPIRFQMQDDKFSFSECIQLPEVIGSSIAKSGMMRWGEFDDLYHISELEETPMSSDEDTESNNGLTYSYDSSTLRPKHKEDPPDSPSLYRTMSDAALVKKRVKPNTPNRGSLQQHRFSINGHFYNYKTSIFTPAFGSQTKVMIDSNMKTEEVIKQLLHKFKVETSPNEFALYIIHATGEKKKLKNLDCPLWERLLQGPSGKIARMFLMDREAEEINSDVAQYIKFSLPLLESFLTKLNEEEEREIQRTMDKFLKEKAILIQFLKSKHVKIKMTETTV</sequence>
<proteinExistence type="predicted"/>
<dbReference type="CDD" id="cd17223">
    <property type="entry name" value="RA_RASSF6"/>
    <property type="match status" value="1"/>
</dbReference>
<dbReference type="PANTHER" id="PTHR22738:SF3">
    <property type="entry name" value="RAS ASSOCIATION DOMAIN-CONTAINING PROTEIN 6"/>
    <property type="match status" value="1"/>
</dbReference>
<evidence type="ECO:0000256" key="1">
    <source>
        <dbReference type="SAM" id="MobiDB-lite"/>
    </source>
</evidence>
<gene>
    <name evidence="4" type="ORF">XELAEV_18005832mg</name>
</gene>
<feature type="domain" description="SARAH" evidence="3">
    <location>
        <begin position="286"/>
        <end position="333"/>
    </location>
</feature>
<dbReference type="PANTHER" id="PTHR22738">
    <property type="entry name" value="RASSF"/>
    <property type="match status" value="1"/>
</dbReference>
<accession>A0A974E015</accession>
<dbReference type="InterPro" id="IPR049787">
    <property type="entry name" value="SARAH_RASSF6"/>
</dbReference>
<dbReference type="AlphaFoldDB" id="A0A974E015"/>
<dbReference type="SUPFAM" id="SSF54236">
    <property type="entry name" value="Ubiquitin-like"/>
    <property type="match status" value="1"/>
</dbReference>
<evidence type="ECO:0000259" key="2">
    <source>
        <dbReference type="PROSITE" id="PS50200"/>
    </source>
</evidence>
<dbReference type="Proteomes" id="UP000694892">
    <property type="component" value="Chromosome 1L"/>
</dbReference>
<evidence type="ECO:0000259" key="3">
    <source>
        <dbReference type="PROSITE" id="PS50951"/>
    </source>
</evidence>
<evidence type="ECO:0000313" key="5">
    <source>
        <dbReference type="Proteomes" id="UP000694892"/>
    </source>
</evidence>
<dbReference type="EMBL" id="CM004466">
    <property type="protein sequence ID" value="OCU00048.1"/>
    <property type="molecule type" value="Genomic_DNA"/>
</dbReference>
<dbReference type="PROSITE" id="PS50951">
    <property type="entry name" value="SARAH"/>
    <property type="match status" value="1"/>
</dbReference>
<dbReference type="Pfam" id="PF00788">
    <property type="entry name" value="RA"/>
    <property type="match status" value="1"/>
</dbReference>
<dbReference type="Pfam" id="PF16517">
    <property type="entry name" value="Nore1-SARAH"/>
    <property type="match status" value="1"/>
</dbReference>
<dbReference type="KEGG" id="xla:495337"/>
<reference evidence="5" key="1">
    <citation type="journal article" date="2016" name="Nature">
        <title>Genome evolution in the allotetraploid frog Xenopus laevis.</title>
        <authorList>
            <person name="Session A.M."/>
            <person name="Uno Y."/>
            <person name="Kwon T."/>
            <person name="Chapman J.A."/>
            <person name="Toyoda A."/>
            <person name="Takahashi S."/>
            <person name="Fukui A."/>
            <person name="Hikosaka A."/>
            <person name="Suzuki A."/>
            <person name="Kondo M."/>
            <person name="van Heeringen S.J."/>
            <person name="Quigley I."/>
            <person name="Heinz S."/>
            <person name="Ogino H."/>
            <person name="Ochi H."/>
            <person name="Hellsten U."/>
            <person name="Lyons J.B."/>
            <person name="Simakov O."/>
            <person name="Putnam N."/>
            <person name="Stites J."/>
            <person name="Kuroki Y."/>
            <person name="Tanaka T."/>
            <person name="Michiue T."/>
            <person name="Watanabe M."/>
            <person name="Bogdanovic O."/>
            <person name="Lister R."/>
            <person name="Georgiou G."/>
            <person name="Paranjpe S.S."/>
            <person name="van Kruijsbergen I."/>
            <person name="Shu S."/>
            <person name="Carlson J."/>
            <person name="Kinoshita T."/>
            <person name="Ohta Y."/>
            <person name="Mawaribuchi S."/>
            <person name="Jenkins J."/>
            <person name="Grimwood J."/>
            <person name="Schmutz J."/>
            <person name="Mitros T."/>
            <person name="Mozaffari S.V."/>
            <person name="Suzuki Y."/>
            <person name="Haramoto Y."/>
            <person name="Yamamoto T.S."/>
            <person name="Takagi C."/>
            <person name="Heald R."/>
            <person name="Miller K."/>
            <person name="Haudenschild C."/>
            <person name="Kitzman J."/>
            <person name="Nakayama T."/>
            <person name="Izutsu Y."/>
            <person name="Robert J."/>
            <person name="Fortriede J."/>
            <person name="Burns K."/>
            <person name="Lotay V."/>
            <person name="Karimi K."/>
            <person name="Yasuoka Y."/>
            <person name="Dichmann D.S."/>
            <person name="Flajnik M.F."/>
            <person name="Houston D.W."/>
            <person name="Shendure J."/>
            <person name="DuPasquier L."/>
            <person name="Vize P.D."/>
            <person name="Zorn A.M."/>
            <person name="Ito M."/>
            <person name="Marcotte E.M."/>
            <person name="Wallingford J.B."/>
            <person name="Ito Y."/>
            <person name="Asashima M."/>
            <person name="Ueno N."/>
            <person name="Matsuda Y."/>
            <person name="Veenstra G.J."/>
            <person name="Fujiyama A."/>
            <person name="Harland R.M."/>
            <person name="Taira M."/>
            <person name="Rokhsar D.S."/>
        </authorList>
    </citation>
    <scope>NUCLEOTIDE SEQUENCE [LARGE SCALE GENOMIC DNA]</scope>
    <source>
        <strain evidence="5">J</strain>
    </source>
</reference>
<dbReference type="SMART" id="SM00314">
    <property type="entry name" value="RA"/>
    <property type="match status" value="1"/>
</dbReference>
<evidence type="ECO:0000313" key="4">
    <source>
        <dbReference type="EMBL" id="OCU00048.1"/>
    </source>
</evidence>
<feature type="domain" description="Ras-associating" evidence="2">
    <location>
        <begin position="191"/>
        <end position="279"/>
    </location>
</feature>
<dbReference type="OrthoDB" id="9976881at2759"/>
<dbReference type="Gene3D" id="3.10.20.90">
    <property type="entry name" value="Phosphatidylinositol 3-kinase Catalytic Subunit, Chain A, domain 1"/>
    <property type="match status" value="1"/>
</dbReference>
<protein>
    <recommendedName>
        <fullName evidence="6">Ras association domain-containing protein 6</fullName>
    </recommendedName>
</protein>
<dbReference type="PROSITE" id="PS50200">
    <property type="entry name" value="RA"/>
    <property type="match status" value="1"/>
</dbReference>